<reference evidence="8 9" key="1">
    <citation type="submission" date="2020-08" db="EMBL/GenBank/DDBJ databases">
        <title>Genomic Encyclopedia of Type Strains, Phase III (KMG-III): the genomes of soil and plant-associated and newly described type strains.</title>
        <authorList>
            <person name="Whitman W."/>
        </authorList>
    </citation>
    <scope>NUCLEOTIDE SEQUENCE [LARGE SCALE GENOMIC DNA]</scope>
    <source>
        <strain evidence="8 9">CECT 8960</strain>
    </source>
</reference>
<dbReference type="GO" id="GO:0071555">
    <property type="term" value="P:cell wall organization"/>
    <property type="evidence" value="ECO:0007669"/>
    <property type="project" value="TreeGrafter"/>
</dbReference>
<dbReference type="SUPFAM" id="SSF56519">
    <property type="entry name" value="Penicillin binding protein dimerisation domain"/>
    <property type="match status" value="1"/>
</dbReference>
<evidence type="ECO:0000256" key="3">
    <source>
        <dbReference type="ARBA" id="ARBA00023136"/>
    </source>
</evidence>
<dbReference type="InterPro" id="IPR012338">
    <property type="entry name" value="Beta-lactam/transpept-like"/>
</dbReference>
<keyword evidence="8" id="KW-0131">Cell cycle</keyword>
<dbReference type="Pfam" id="PF03717">
    <property type="entry name" value="PBP_dimer"/>
    <property type="match status" value="1"/>
</dbReference>
<evidence type="ECO:0000256" key="5">
    <source>
        <dbReference type="SAM" id="Phobius"/>
    </source>
</evidence>
<feature type="domain" description="Penicillin-binding protein dimerisation" evidence="7">
    <location>
        <begin position="125"/>
        <end position="298"/>
    </location>
</feature>
<dbReference type="InterPro" id="IPR005311">
    <property type="entry name" value="PBP_dimer"/>
</dbReference>
<dbReference type="PANTHER" id="PTHR30627:SF1">
    <property type="entry name" value="PEPTIDOGLYCAN D,D-TRANSPEPTIDASE FTSI"/>
    <property type="match status" value="1"/>
</dbReference>
<sequence>MPGQPRARRPGTPARRPVQRVAASGAPVRGGVPGRGAARGVPPRASVHGSGRRVAPPPRKVPVGPRRLVRKKRKPTNHHIRVVVVRFLLIAALVAAGLKLIQVQGFEAEALAAKAERQRMTEIDLPAHRGSILDRNGMELAFSVESRSLAFRPKAQREEIDTYNKNIKDGKTKATPLNFDTETQDMARFMAAKLGGAVSEGQLLGKLRQDSNFVYLVHNVQPAVARAIQDEYPSIIAEYRAEREYPGKTTAANIIGVANWRTEDKDPKKHDLHGLAGLELLRDNDLAGTSGRQEAATEEGDDGVIIPGTERDVRPAVDGADLELTIDADLQYFLQQSLTDYVARSQARGASAVIMDAKTGEVYALANDKTFDPSSTGWDPDSMGNPAVSDMYEPGSVNKVVTALCAIDQNITSPLDVHQVRDHIRVADRTIRDAWDHGTMPFTTTGIFAKSSNVGTLMLAQECGPDKFSELLKKLGLGSRTGVGLAGESPGSVPPRGQWSGSTFGNLPIGQGLAMTVLQMAGMYQTVANDGVRVPPRIVSAQVTEDGKRIPEPKPKAVRVVDAKTARTVRDMFRAVVQDADTPNNGTGVPAALTGYQIAGKTGTAQQFDKEAGRYSQEKYWITFAGILPADDPRFVVGIMLDQPKYVGGPPEGKSAAPLFHDIASHLAQTYNIPLSKEQTPFIPLVEP</sequence>
<dbReference type="SUPFAM" id="SSF56601">
    <property type="entry name" value="beta-lactamase/transpeptidase-like"/>
    <property type="match status" value="1"/>
</dbReference>
<evidence type="ECO:0000256" key="1">
    <source>
        <dbReference type="ARBA" id="ARBA00004370"/>
    </source>
</evidence>
<name>A0A7W7VHS4_9PSEU</name>
<dbReference type="Pfam" id="PF00905">
    <property type="entry name" value="Transpeptidase"/>
    <property type="match status" value="1"/>
</dbReference>
<comment type="subcellular location">
    <subcellularLocation>
        <location evidence="1">Membrane</location>
    </subcellularLocation>
</comment>
<evidence type="ECO:0000256" key="4">
    <source>
        <dbReference type="SAM" id="MobiDB-lite"/>
    </source>
</evidence>
<comment type="caution">
    <text evidence="8">The sequence shown here is derived from an EMBL/GenBank/DDBJ whole genome shotgun (WGS) entry which is preliminary data.</text>
</comment>
<dbReference type="GO" id="GO:0005886">
    <property type="term" value="C:plasma membrane"/>
    <property type="evidence" value="ECO:0007669"/>
    <property type="project" value="TreeGrafter"/>
</dbReference>
<keyword evidence="5" id="KW-1133">Transmembrane helix</keyword>
<evidence type="ECO:0000313" key="9">
    <source>
        <dbReference type="Proteomes" id="UP000520767"/>
    </source>
</evidence>
<proteinExistence type="inferred from homology"/>
<dbReference type="Proteomes" id="UP000520767">
    <property type="component" value="Unassembled WGS sequence"/>
</dbReference>
<feature type="domain" description="Penicillin-binding protein transpeptidase" evidence="6">
    <location>
        <begin position="351"/>
        <end position="663"/>
    </location>
</feature>
<dbReference type="AlphaFoldDB" id="A0A7W7VHS4"/>
<dbReference type="EMBL" id="JACHJQ010000007">
    <property type="protein sequence ID" value="MBB4910350.1"/>
    <property type="molecule type" value="Genomic_DNA"/>
</dbReference>
<keyword evidence="9" id="KW-1185">Reference proteome</keyword>
<gene>
    <name evidence="8" type="ORF">FHR82_006608</name>
</gene>
<dbReference type="RefSeq" id="WP_184814409.1">
    <property type="nucleotide sequence ID" value="NZ_JACHJQ010000007.1"/>
</dbReference>
<dbReference type="GO" id="GO:0051301">
    <property type="term" value="P:cell division"/>
    <property type="evidence" value="ECO:0007669"/>
    <property type="project" value="UniProtKB-KW"/>
</dbReference>
<feature type="region of interest" description="Disordered" evidence="4">
    <location>
        <begin position="1"/>
        <end position="67"/>
    </location>
</feature>
<dbReference type="InterPro" id="IPR050515">
    <property type="entry name" value="Beta-lactam/transpept"/>
</dbReference>
<feature type="compositionally biased region" description="Low complexity" evidence="4">
    <location>
        <begin position="1"/>
        <end position="46"/>
    </location>
</feature>
<comment type="similarity">
    <text evidence="2">Belongs to the transpeptidase family.</text>
</comment>
<accession>A0A7W7VHS4</accession>
<protein>
    <submittedName>
        <fullName evidence="8">Cell division protein FtsI (Penicillin-binding protein 3)</fullName>
    </submittedName>
</protein>
<dbReference type="Gene3D" id="3.40.710.10">
    <property type="entry name" value="DD-peptidase/beta-lactamase superfamily"/>
    <property type="match status" value="1"/>
</dbReference>
<evidence type="ECO:0000259" key="6">
    <source>
        <dbReference type="Pfam" id="PF00905"/>
    </source>
</evidence>
<feature type="transmembrane region" description="Helical" evidence="5">
    <location>
        <begin position="80"/>
        <end position="101"/>
    </location>
</feature>
<evidence type="ECO:0000313" key="8">
    <source>
        <dbReference type="EMBL" id="MBB4910350.1"/>
    </source>
</evidence>
<dbReference type="PANTHER" id="PTHR30627">
    <property type="entry name" value="PEPTIDOGLYCAN D,D-TRANSPEPTIDASE"/>
    <property type="match status" value="1"/>
</dbReference>
<dbReference type="Gene3D" id="3.90.1310.10">
    <property type="entry name" value="Penicillin-binding protein 2a (Domain 2)"/>
    <property type="match status" value="1"/>
</dbReference>
<evidence type="ECO:0000259" key="7">
    <source>
        <dbReference type="Pfam" id="PF03717"/>
    </source>
</evidence>
<dbReference type="InterPro" id="IPR001460">
    <property type="entry name" value="PCN-bd_Tpept"/>
</dbReference>
<keyword evidence="8" id="KW-0132">Cell division</keyword>
<dbReference type="InterPro" id="IPR036138">
    <property type="entry name" value="PBP_dimer_sf"/>
</dbReference>
<keyword evidence="5" id="KW-0812">Transmembrane</keyword>
<keyword evidence="3 5" id="KW-0472">Membrane</keyword>
<feature type="region of interest" description="Disordered" evidence="4">
    <location>
        <begin position="288"/>
        <end position="309"/>
    </location>
</feature>
<dbReference type="GO" id="GO:0008658">
    <property type="term" value="F:penicillin binding"/>
    <property type="evidence" value="ECO:0007669"/>
    <property type="project" value="InterPro"/>
</dbReference>
<dbReference type="Gene3D" id="3.30.450.330">
    <property type="match status" value="1"/>
</dbReference>
<evidence type="ECO:0000256" key="2">
    <source>
        <dbReference type="ARBA" id="ARBA00007171"/>
    </source>
</evidence>
<organism evidence="8 9">
    <name type="scientific">Actinophytocola algeriensis</name>
    <dbReference type="NCBI Taxonomy" id="1768010"/>
    <lineage>
        <taxon>Bacteria</taxon>
        <taxon>Bacillati</taxon>
        <taxon>Actinomycetota</taxon>
        <taxon>Actinomycetes</taxon>
        <taxon>Pseudonocardiales</taxon>
        <taxon>Pseudonocardiaceae</taxon>
    </lineage>
</organism>